<sequence length="799" mass="86266">MRLFKHSLRLVATALALLTAGTDARSQEPNAIQRVSTLDHTTINTPSHQIDHLSHFDITFSLRDKNQRIKLELEPNHDILAEDAYVQYLDAEGKVRREEAIPRHEHKVFKGRSLKGRGKGQWDPVGSARIYIKNDGPQPLFEGVFSINGDNHHVELKSTYLEKKRSQDVDIPDRKGDYMVFYRDSDMIRQIHTDLKRSLPIDSSCSADKLGFNADPNHPVLQPLEQESMGSWGSMSLDSLFGLNKRQSDIGGSSGNAGGVNLKSTIGSTSGCPNTKQVALIGIATDCEFTGSFKDEEAAKQWVINTVNSASNVYEKSFNISIGLRNLTVTDKECPENPPSSTEWNMPCSKGNITSRLDLFSKWRGQQKDDNAYWTLMSDCPTGPEVGLAWLGQLCNNEVSSDGSNAVSGTNVVVRSSGGGWQIFAHESGHTFGAVHDCDSQTCSQNLAASSQCCPHTSNECDAKSQYIMNPSTGQDITKFSPCTIGNICSALGRNSVKSTCLSDNRGVTTYTGGQCGNGIVESGEDCDCGGEESCGDNKCCDAKTCKFKDNAQCDDANDSCCSDCKYAKADTVCRASRGECDVEEKCTGNSSTCPSDHFKDDGSKCGNSSSGLTCASGQCTSRDYQCRSVMGSLLHSNDTNACSQFNDKCEIICSSPGFGQCASVNQNFLDGTPCGSGGYCDNGSCKGSSVKNWIDDHKNVVIGIACGVGGLIVLAILFCLINRCRRSRPTAKPVPPRPPYGWTAPMPPPPRPPMGQWPNVPTRGYQGLATEPPPPPYPGPSYNNPGGAGYMPPPARYA</sequence>
<gene>
    <name evidence="1" type="ORF">N8T08_001741</name>
</gene>
<proteinExistence type="predicted"/>
<organism evidence="1 2">
    <name type="scientific">Aspergillus melleus</name>
    <dbReference type="NCBI Taxonomy" id="138277"/>
    <lineage>
        <taxon>Eukaryota</taxon>
        <taxon>Fungi</taxon>
        <taxon>Dikarya</taxon>
        <taxon>Ascomycota</taxon>
        <taxon>Pezizomycotina</taxon>
        <taxon>Eurotiomycetes</taxon>
        <taxon>Eurotiomycetidae</taxon>
        <taxon>Eurotiales</taxon>
        <taxon>Aspergillaceae</taxon>
        <taxon>Aspergillus</taxon>
        <taxon>Aspergillus subgen. Circumdati</taxon>
    </lineage>
</organism>
<accession>A0ACC3AMX7</accession>
<dbReference type="Proteomes" id="UP001177260">
    <property type="component" value="Unassembled WGS sequence"/>
</dbReference>
<name>A0ACC3AMX7_9EURO</name>
<reference evidence="1 2" key="1">
    <citation type="journal article" date="2023" name="ACS Omega">
        <title>Identification of the Neoaspergillic Acid Biosynthesis Gene Cluster by Establishing an In Vitro CRISPR-Ribonucleoprotein Genetic System in Aspergillus melleus.</title>
        <authorList>
            <person name="Yuan B."/>
            <person name="Grau M.F."/>
            <person name="Murata R.M."/>
            <person name="Torok T."/>
            <person name="Venkateswaran K."/>
            <person name="Stajich J.E."/>
            <person name="Wang C.C.C."/>
        </authorList>
    </citation>
    <scope>NUCLEOTIDE SEQUENCE [LARGE SCALE GENOMIC DNA]</scope>
    <source>
        <strain evidence="1 2">IMV 1140</strain>
    </source>
</reference>
<evidence type="ECO:0000313" key="1">
    <source>
        <dbReference type="EMBL" id="KAK1138824.1"/>
    </source>
</evidence>
<comment type="caution">
    <text evidence="1">The sequence shown here is derived from an EMBL/GenBank/DDBJ whole genome shotgun (WGS) entry which is preliminary data.</text>
</comment>
<protein>
    <submittedName>
        <fullName evidence="1">Uncharacterized protein</fullName>
    </submittedName>
</protein>
<dbReference type="EMBL" id="JAOPJF010000127">
    <property type="protein sequence ID" value="KAK1138824.1"/>
    <property type="molecule type" value="Genomic_DNA"/>
</dbReference>
<evidence type="ECO:0000313" key="2">
    <source>
        <dbReference type="Proteomes" id="UP001177260"/>
    </source>
</evidence>
<keyword evidence="2" id="KW-1185">Reference proteome</keyword>